<evidence type="ECO:0000313" key="2">
    <source>
        <dbReference type="EMBL" id="EXF81510.1"/>
    </source>
</evidence>
<feature type="region of interest" description="Disordered" evidence="1">
    <location>
        <begin position="125"/>
        <end position="184"/>
    </location>
</feature>
<feature type="compositionally biased region" description="Low complexity" evidence="1">
    <location>
        <begin position="400"/>
        <end position="412"/>
    </location>
</feature>
<dbReference type="KEGG" id="cfj:CFIO01_02969"/>
<dbReference type="AlphaFoldDB" id="A0A010QY59"/>
<evidence type="ECO:0000313" key="3">
    <source>
        <dbReference type="Proteomes" id="UP000020467"/>
    </source>
</evidence>
<reference evidence="2 3" key="1">
    <citation type="submission" date="2014-02" db="EMBL/GenBank/DDBJ databases">
        <title>The genome sequence of Colletotrichum fioriniae PJ7.</title>
        <authorList>
            <person name="Baroncelli R."/>
            <person name="Thon M.R."/>
        </authorList>
    </citation>
    <scope>NUCLEOTIDE SEQUENCE [LARGE SCALE GENOMIC DNA]</scope>
    <source>
        <strain evidence="2 3">PJ7</strain>
    </source>
</reference>
<feature type="compositionally biased region" description="Polar residues" evidence="1">
    <location>
        <begin position="220"/>
        <end position="231"/>
    </location>
</feature>
<gene>
    <name evidence="2" type="ORF">CFIO01_02969</name>
</gene>
<feature type="compositionally biased region" description="Polar residues" evidence="1">
    <location>
        <begin position="159"/>
        <end position="169"/>
    </location>
</feature>
<feature type="compositionally biased region" description="Acidic residues" evidence="1">
    <location>
        <begin position="588"/>
        <end position="598"/>
    </location>
</feature>
<accession>A0A010QY59</accession>
<comment type="caution">
    <text evidence="2">The sequence shown here is derived from an EMBL/GenBank/DDBJ whole genome shotgun (WGS) entry which is preliminary data.</text>
</comment>
<dbReference type="eggNOG" id="ENOG502S7U4">
    <property type="taxonomic scope" value="Eukaryota"/>
</dbReference>
<dbReference type="EMBL" id="JARH01000366">
    <property type="protein sequence ID" value="EXF81510.1"/>
    <property type="molecule type" value="Genomic_DNA"/>
</dbReference>
<dbReference type="Proteomes" id="UP000020467">
    <property type="component" value="Unassembled WGS sequence"/>
</dbReference>
<proteinExistence type="predicted"/>
<name>A0A010QY59_9PEZI</name>
<protein>
    <submittedName>
        <fullName evidence="2">Uncharacterized protein</fullName>
    </submittedName>
</protein>
<feature type="compositionally biased region" description="Pro residues" evidence="1">
    <location>
        <begin position="171"/>
        <end position="180"/>
    </location>
</feature>
<organism evidence="2 3">
    <name type="scientific">Colletotrichum fioriniae PJ7</name>
    <dbReference type="NCBI Taxonomy" id="1445577"/>
    <lineage>
        <taxon>Eukaryota</taxon>
        <taxon>Fungi</taxon>
        <taxon>Dikarya</taxon>
        <taxon>Ascomycota</taxon>
        <taxon>Pezizomycotina</taxon>
        <taxon>Sordariomycetes</taxon>
        <taxon>Hypocreomycetidae</taxon>
        <taxon>Glomerellales</taxon>
        <taxon>Glomerellaceae</taxon>
        <taxon>Colletotrichum</taxon>
        <taxon>Colletotrichum acutatum species complex</taxon>
    </lineage>
</organism>
<feature type="region of interest" description="Disordered" evidence="1">
    <location>
        <begin position="579"/>
        <end position="598"/>
    </location>
</feature>
<keyword evidence="3" id="KW-1185">Reference proteome</keyword>
<evidence type="ECO:0000256" key="1">
    <source>
        <dbReference type="SAM" id="MobiDB-lite"/>
    </source>
</evidence>
<feature type="region of interest" description="Disordered" evidence="1">
    <location>
        <begin position="365"/>
        <end position="428"/>
    </location>
</feature>
<dbReference type="HOGENOM" id="CLU_031892_1_1_1"/>
<dbReference type="OrthoDB" id="5395975at2759"/>
<sequence length="598" mass="66355">MLARFLRLHLDFESNIFLGKQLQTGLTFILHHTYYWREPPLPATFVTCFVFFSSSRKHLPLLCILALTLGDECALQYRSEVVMEAHDNVEILVHVTAPCRNIDDVRYRALAQAYLDFAPTRQTNILSKPAQEEDDVEAIPSSEADPPALPAWSDVPNLDSETTQPATSSPPHIPPPPPLYPATFGSFESQQLSFRSVLDNRNSPGLDRPLASRDLPPSSQPVADSQPTQASWVAPPSVVGDSQPSYDISLAEFSSPSRLFEHLAGQFDSQLDEESQQLSPEASQQQIPEVFATGTPAIDEDCNEDEDDGQVVLVTSSNSLAVKSNATPGPATSSISADAIILNTPFPALKRQPLVSSPFEQIIQDTPCQPSRKRVIASSPNRAGSEPPLPSKRHKRSAPISESRSVITRSSSDVGPGPSDLFRPQRPPNERHLSYLARLEIHPVGPPVGTSELTPDDLLTPKLKELARQLKISKRFAPVEQTRDLRPFERGHWHLDWTGWRPSLRERAWHFLTDYILEGFAGWGVWCKRAEDWSWIRVYCWGHIVGHIYLALYLASERALKKDAARWLDGAGDVIVITNGHENSDSGESVEGDPDDGM</sequence>
<feature type="region of interest" description="Disordered" evidence="1">
    <location>
        <begin position="199"/>
        <end position="241"/>
    </location>
</feature>